<organism evidence="2 3">
    <name type="scientific">Legionella drozanskii LLAP-1</name>
    <dbReference type="NCBI Taxonomy" id="1212489"/>
    <lineage>
        <taxon>Bacteria</taxon>
        <taxon>Pseudomonadati</taxon>
        <taxon>Pseudomonadota</taxon>
        <taxon>Gammaproteobacteria</taxon>
        <taxon>Legionellales</taxon>
        <taxon>Legionellaceae</taxon>
        <taxon>Legionella</taxon>
    </lineage>
</organism>
<gene>
    <name evidence="2" type="ORF">Ldro_2156</name>
</gene>
<feature type="transmembrane region" description="Helical" evidence="1">
    <location>
        <begin position="134"/>
        <end position="155"/>
    </location>
</feature>
<keyword evidence="1" id="KW-0472">Membrane</keyword>
<proteinExistence type="predicted"/>
<sequence length="226" mass="26045">MMFSFFESSSCIGLQTYRITNQLLQIKVQLLEKESSAKSYYVKAGRDIDYIVEYYSYRLMSSKNTAFKKTLVGEYEALVNYLDLLTSSDKFDQPFTSDVLKTNYRQHAISTLVWGCILFVVSALSLLLSTATSLVNPLVGVPLLLVVIFTGLKLIDKAMQWWEHRKYIIEQNNAPRIEIDSLILNLKNAFCIEHDEHYESEILNYDHRNFTDSLTPFSYTLSPVSN</sequence>
<keyword evidence="3" id="KW-1185">Reference proteome</keyword>
<name>A0A0W0SQZ7_9GAMM</name>
<comment type="caution">
    <text evidence="2">The sequence shown here is derived from an EMBL/GenBank/DDBJ whole genome shotgun (WGS) entry which is preliminary data.</text>
</comment>
<dbReference type="PATRIC" id="fig|1212489.4.peg.2278"/>
<evidence type="ECO:0000256" key="1">
    <source>
        <dbReference type="SAM" id="Phobius"/>
    </source>
</evidence>
<protein>
    <submittedName>
        <fullName evidence="2">Uncharacterized protein</fullName>
    </submittedName>
</protein>
<feature type="transmembrane region" description="Helical" evidence="1">
    <location>
        <begin position="108"/>
        <end position="128"/>
    </location>
</feature>
<evidence type="ECO:0000313" key="2">
    <source>
        <dbReference type="EMBL" id="KTC85831.1"/>
    </source>
</evidence>
<accession>A0A0W0SQZ7</accession>
<keyword evidence="1" id="KW-1133">Transmembrane helix</keyword>
<keyword evidence="1" id="KW-0812">Transmembrane</keyword>
<reference evidence="2 3" key="1">
    <citation type="submission" date="2015-11" db="EMBL/GenBank/DDBJ databases">
        <title>Genomic analysis of 38 Legionella species identifies large and diverse effector repertoires.</title>
        <authorList>
            <person name="Burstein D."/>
            <person name="Amaro F."/>
            <person name="Zusman T."/>
            <person name="Lifshitz Z."/>
            <person name="Cohen O."/>
            <person name="Gilbert J.A."/>
            <person name="Pupko T."/>
            <person name="Shuman H.A."/>
            <person name="Segal G."/>
        </authorList>
    </citation>
    <scope>NUCLEOTIDE SEQUENCE [LARGE SCALE GENOMIC DNA]</scope>
    <source>
        <strain evidence="2 3">ATCC 700990</strain>
    </source>
</reference>
<dbReference type="AlphaFoldDB" id="A0A0W0SQZ7"/>
<dbReference type="Proteomes" id="UP000054736">
    <property type="component" value="Unassembled WGS sequence"/>
</dbReference>
<dbReference type="EMBL" id="LNXY01000027">
    <property type="protein sequence ID" value="KTC85831.1"/>
    <property type="molecule type" value="Genomic_DNA"/>
</dbReference>
<evidence type="ECO:0000313" key="3">
    <source>
        <dbReference type="Proteomes" id="UP000054736"/>
    </source>
</evidence>